<gene>
    <name evidence="4" type="ORF">FHW18_002891</name>
</gene>
<dbReference type="SMART" id="SM00881">
    <property type="entry name" value="CoA_binding"/>
    <property type="match status" value="1"/>
</dbReference>
<dbReference type="AlphaFoldDB" id="A0A7Y9IVH4"/>
<dbReference type="Pfam" id="PF13380">
    <property type="entry name" value="CoA_binding_2"/>
    <property type="match status" value="1"/>
</dbReference>
<dbReference type="InterPro" id="IPR016102">
    <property type="entry name" value="Succinyl-CoA_synth-like"/>
</dbReference>
<dbReference type="PROSITE" id="PS50975">
    <property type="entry name" value="ATP_GRASP"/>
    <property type="match status" value="1"/>
</dbReference>
<evidence type="ECO:0000313" key="5">
    <source>
        <dbReference type="Proteomes" id="UP000542125"/>
    </source>
</evidence>
<accession>A0A7Y9IVH4</accession>
<dbReference type="InterPro" id="IPR036291">
    <property type="entry name" value="NAD(P)-bd_dom_sf"/>
</dbReference>
<organism evidence="4 5">
    <name type="scientific">Pigmentiphaga litoralis</name>
    <dbReference type="NCBI Taxonomy" id="516702"/>
    <lineage>
        <taxon>Bacteria</taxon>
        <taxon>Pseudomonadati</taxon>
        <taxon>Pseudomonadota</taxon>
        <taxon>Betaproteobacteria</taxon>
        <taxon>Burkholderiales</taxon>
        <taxon>Alcaligenaceae</taxon>
        <taxon>Pigmentiphaga</taxon>
    </lineage>
</organism>
<evidence type="ECO:0000256" key="1">
    <source>
        <dbReference type="ARBA" id="ARBA00060888"/>
    </source>
</evidence>
<dbReference type="EMBL" id="JACBYR010000001">
    <property type="protein sequence ID" value="NYE83620.1"/>
    <property type="molecule type" value="Genomic_DNA"/>
</dbReference>
<keyword evidence="2" id="KW-0547">Nucleotide-binding</keyword>
<sequence length="700" mass="73813">MTRNALERLLRPRSIAVVGASPEPASVSGLLLTNIGRFDYGGDLHLVSRSRDEVNGKPCLKSIDDLPEGVDAAVLVVPQVAVYDSVEACGKRGVGGAIIFASGFSELGDEGRAAQDRLADMARGYGMALLGPNCMGFVNYSDHVPLTFEPVPARKTMTGPKVAIIAQSGAMNGNLRAGLTARGVNVSFSLSTGNEAVTSAEDLLSALIDADDVDAFAIFVEMLRKPALFLKAVARARALGKPVVLMHPGRSQRAREAAQSHTGALAGDYQVMRTLVEREGVVVVDTLDELFDVTAILARYPVPIQSGKAAVSSNSGALRGVAIDFCEDVGMELATLSPQTLTRINEILPDFVTADNPLDLTSQGMQRPEIFGLTAQAILDDPEVGSLIVPLMGGSPAQQVAKANSLLPVMIASQKPVAFCIMGDTAPLAEEFTRLVTESGMPFGRSPDRALRAMAHVHRYGQLNTASSERAAGDLGKKLPDLKPGPLVEYRGKAWLRDLGIKTPDGDLATSVEDALAVADRIGYPVVLKAQAAQLMHKSDVGGVAVNVRDADALRDAWSRMQDSIAAKCPGLVLDGILVEAMSRPGLEMVIGGRRDANWGVVMLVGLGGIWIEALHDVKLLPPDLTVPQIVSAMHTLKGAKLLSGLRGKGPVDVQAVGEAVARLAALMLANPEITEIDVNPLIALPEGEGVIALDALFVM</sequence>
<comment type="similarity">
    <text evidence="1">In the N-terminal section; belongs to the acetate CoA ligase alpha subunit family.</text>
</comment>
<evidence type="ECO:0000259" key="3">
    <source>
        <dbReference type="PROSITE" id="PS50975"/>
    </source>
</evidence>
<dbReference type="GO" id="GO:0005524">
    <property type="term" value="F:ATP binding"/>
    <property type="evidence" value="ECO:0007669"/>
    <property type="project" value="UniProtKB-UniRule"/>
</dbReference>
<dbReference type="InterPro" id="IPR011761">
    <property type="entry name" value="ATP-grasp"/>
</dbReference>
<dbReference type="RefSeq" id="WP_179587403.1">
    <property type="nucleotide sequence ID" value="NZ_JACBYR010000001.1"/>
</dbReference>
<feature type="domain" description="ATP-grasp" evidence="3">
    <location>
        <begin position="493"/>
        <end position="530"/>
    </location>
</feature>
<evidence type="ECO:0000313" key="4">
    <source>
        <dbReference type="EMBL" id="NYE83620.1"/>
    </source>
</evidence>
<dbReference type="PANTHER" id="PTHR42793">
    <property type="entry name" value="COA BINDING DOMAIN CONTAINING PROTEIN"/>
    <property type="match status" value="1"/>
</dbReference>
<dbReference type="SUPFAM" id="SSF56059">
    <property type="entry name" value="Glutathione synthetase ATP-binding domain-like"/>
    <property type="match status" value="1"/>
</dbReference>
<dbReference type="Pfam" id="PF13549">
    <property type="entry name" value="ATP-grasp_5"/>
    <property type="match status" value="1"/>
</dbReference>
<dbReference type="SUPFAM" id="SSF51735">
    <property type="entry name" value="NAD(P)-binding Rossmann-fold domains"/>
    <property type="match status" value="1"/>
</dbReference>
<dbReference type="FunFam" id="3.30.1490.20:FF:000020">
    <property type="entry name" value="Protein lysine acetyltransferase"/>
    <property type="match status" value="1"/>
</dbReference>
<dbReference type="GO" id="GO:0046872">
    <property type="term" value="F:metal ion binding"/>
    <property type="evidence" value="ECO:0007669"/>
    <property type="project" value="InterPro"/>
</dbReference>
<dbReference type="InterPro" id="IPR013815">
    <property type="entry name" value="ATP_grasp_subdomain_1"/>
</dbReference>
<dbReference type="Gene3D" id="3.30.1490.20">
    <property type="entry name" value="ATP-grasp fold, A domain"/>
    <property type="match status" value="1"/>
</dbReference>
<dbReference type="Gene3D" id="3.30.470.20">
    <property type="entry name" value="ATP-grasp fold, B domain"/>
    <property type="match status" value="1"/>
</dbReference>
<dbReference type="Proteomes" id="UP000542125">
    <property type="component" value="Unassembled WGS sequence"/>
</dbReference>
<reference evidence="4 5" key="1">
    <citation type="submission" date="2020-07" db="EMBL/GenBank/DDBJ databases">
        <title>Genomic Encyclopedia of Type Strains, Phase IV (KMG-V): Genome sequencing to study the core and pangenomes of soil and plant-associated prokaryotes.</title>
        <authorList>
            <person name="Whitman W."/>
        </authorList>
    </citation>
    <scope>NUCLEOTIDE SEQUENCE [LARGE SCALE GENOMIC DNA]</scope>
    <source>
        <strain evidence="4 5">SAS40</strain>
    </source>
</reference>
<keyword evidence="5" id="KW-1185">Reference proteome</keyword>
<protein>
    <submittedName>
        <fullName evidence="4">Acyl-CoA synthetase (NDP forming)</fullName>
    </submittedName>
</protein>
<keyword evidence="2" id="KW-0067">ATP-binding</keyword>
<comment type="caution">
    <text evidence="4">The sequence shown here is derived from an EMBL/GenBank/DDBJ whole genome shotgun (WGS) entry which is preliminary data.</text>
</comment>
<dbReference type="InterPro" id="IPR032875">
    <property type="entry name" value="Succ_CoA_lig_flav_dom"/>
</dbReference>
<name>A0A7Y9IVH4_9BURK</name>
<dbReference type="InterPro" id="IPR003781">
    <property type="entry name" value="CoA-bd"/>
</dbReference>
<dbReference type="Gene3D" id="3.40.50.720">
    <property type="entry name" value="NAD(P)-binding Rossmann-like Domain"/>
    <property type="match status" value="1"/>
</dbReference>
<dbReference type="SUPFAM" id="SSF52210">
    <property type="entry name" value="Succinyl-CoA synthetase domains"/>
    <property type="match status" value="2"/>
</dbReference>
<dbReference type="PANTHER" id="PTHR42793:SF1">
    <property type="entry name" value="PEPTIDYL-LYSINE N-ACETYLTRANSFERASE PATZ"/>
    <property type="match status" value="1"/>
</dbReference>
<evidence type="ECO:0000256" key="2">
    <source>
        <dbReference type="PROSITE-ProRule" id="PRU00409"/>
    </source>
</evidence>
<dbReference type="Gene3D" id="3.40.50.261">
    <property type="entry name" value="Succinyl-CoA synthetase domains"/>
    <property type="match status" value="2"/>
</dbReference>
<dbReference type="Pfam" id="PF13607">
    <property type="entry name" value="Succ_CoA_lig"/>
    <property type="match status" value="1"/>
</dbReference>
<proteinExistence type="inferred from homology"/>